<evidence type="ECO:0000256" key="1">
    <source>
        <dbReference type="ARBA" id="ARBA00004651"/>
    </source>
</evidence>
<evidence type="ECO:0000313" key="9">
    <source>
        <dbReference type="EMBL" id="MER2999466.1"/>
    </source>
</evidence>
<reference evidence="9 10" key="1">
    <citation type="submission" date="2024-06" db="EMBL/GenBank/DDBJ databases">
        <title>Pontibacter populi HYL7-15.</title>
        <authorList>
            <person name="Kim M.K."/>
        </authorList>
    </citation>
    <scope>NUCLEOTIDE SEQUENCE [LARGE SCALE GENOMIC DNA]</scope>
    <source>
        <strain evidence="9 10">HYL7-15</strain>
    </source>
</reference>
<dbReference type="Proteomes" id="UP001476807">
    <property type="component" value="Unassembled WGS sequence"/>
</dbReference>
<comment type="caution">
    <text evidence="9">The sequence shown here is derived from an EMBL/GenBank/DDBJ whole genome shotgun (WGS) entry which is preliminary data.</text>
</comment>
<dbReference type="InterPro" id="IPR007182">
    <property type="entry name" value="MnhB"/>
</dbReference>
<organism evidence="9 10">
    <name type="scientific">Pontibacter populi</name>
    <dbReference type="NCBI Taxonomy" id="890055"/>
    <lineage>
        <taxon>Bacteria</taxon>
        <taxon>Pseudomonadati</taxon>
        <taxon>Bacteroidota</taxon>
        <taxon>Cytophagia</taxon>
        <taxon>Cytophagales</taxon>
        <taxon>Hymenobacteraceae</taxon>
        <taxon>Pontibacter</taxon>
    </lineage>
</organism>
<accession>A0ABV1RZ75</accession>
<keyword evidence="4 7" id="KW-0812">Transmembrane</keyword>
<comment type="similarity">
    <text evidence="2">Belongs to the CPA3 antiporters (TC 2.A.63) subunit B family.</text>
</comment>
<feature type="transmembrane region" description="Helical" evidence="7">
    <location>
        <begin position="35"/>
        <end position="54"/>
    </location>
</feature>
<keyword evidence="5 7" id="KW-1133">Transmembrane helix</keyword>
<evidence type="ECO:0000256" key="7">
    <source>
        <dbReference type="SAM" id="Phobius"/>
    </source>
</evidence>
<dbReference type="PANTHER" id="PTHR33932:SF4">
    <property type="entry name" value="NA(+)_H(+) ANTIPORTER SUBUNIT B"/>
    <property type="match status" value="1"/>
</dbReference>
<evidence type="ECO:0000256" key="2">
    <source>
        <dbReference type="ARBA" id="ARBA00009425"/>
    </source>
</evidence>
<evidence type="ECO:0000256" key="5">
    <source>
        <dbReference type="ARBA" id="ARBA00022989"/>
    </source>
</evidence>
<name>A0ABV1RZ75_9BACT</name>
<protein>
    <submittedName>
        <fullName evidence="9">MnhB domain-containing protein</fullName>
    </submittedName>
</protein>
<evidence type="ECO:0000259" key="8">
    <source>
        <dbReference type="Pfam" id="PF04039"/>
    </source>
</evidence>
<proteinExistence type="inferred from homology"/>
<dbReference type="PANTHER" id="PTHR33932">
    <property type="entry name" value="NA(+)/H(+) ANTIPORTER SUBUNIT B"/>
    <property type="match status" value="1"/>
</dbReference>
<keyword evidence="3" id="KW-1003">Cell membrane</keyword>
<sequence length="180" mass="20498">MRTIILATAIRLLIPVFQVFSLYILFRGHNHPGGGFIGGLIGSIGFILYVMTYGSKQTLKHYLKLTLIVGKEIDHYTRSRYNYHMQRVNAMHRRKLASEWKWEHRMMQIEPIYIIATGLLLAATSGFLGFFTQGPYMSSLWADFVIPVIGKPGTPILFDIGVYLLVLGIVLKITFVMSEE</sequence>
<feature type="transmembrane region" description="Helical" evidence="7">
    <location>
        <begin position="112"/>
        <end position="136"/>
    </location>
</feature>
<dbReference type="Pfam" id="PF04039">
    <property type="entry name" value="MnhB"/>
    <property type="match status" value="2"/>
</dbReference>
<feature type="domain" description="Na+/H+ antiporter MnhB subunit-related protein" evidence="8">
    <location>
        <begin position="5"/>
        <end position="66"/>
    </location>
</feature>
<gene>
    <name evidence="9" type="ORF">ABS362_18085</name>
</gene>
<evidence type="ECO:0000256" key="4">
    <source>
        <dbReference type="ARBA" id="ARBA00022692"/>
    </source>
</evidence>
<feature type="domain" description="Na+/H+ antiporter MnhB subunit-related protein" evidence="8">
    <location>
        <begin position="95"/>
        <end position="171"/>
    </location>
</feature>
<dbReference type="RefSeq" id="WP_350414278.1">
    <property type="nucleotide sequence ID" value="NZ_JBEOKT010000024.1"/>
</dbReference>
<evidence type="ECO:0000256" key="3">
    <source>
        <dbReference type="ARBA" id="ARBA00022475"/>
    </source>
</evidence>
<evidence type="ECO:0000256" key="6">
    <source>
        <dbReference type="ARBA" id="ARBA00023136"/>
    </source>
</evidence>
<evidence type="ECO:0000313" key="10">
    <source>
        <dbReference type="Proteomes" id="UP001476807"/>
    </source>
</evidence>
<dbReference type="InterPro" id="IPR050622">
    <property type="entry name" value="CPA3_antiporter_subunitB"/>
</dbReference>
<feature type="transmembrane region" description="Helical" evidence="7">
    <location>
        <begin position="156"/>
        <end position="177"/>
    </location>
</feature>
<dbReference type="EMBL" id="JBEOKT010000024">
    <property type="protein sequence ID" value="MER2999466.1"/>
    <property type="molecule type" value="Genomic_DNA"/>
</dbReference>
<feature type="transmembrane region" description="Helical" evidence="7">
    <location>
        <begin position="12"/>
        <end position="29"/>
    </location>
</feature>
<comment type="subcellular location">
    <subcellularLocation>
        <location evidence="1">Cell membrane</location>
        <topology evidence="1">Multi-pass membrane protein</topology>
    </subcellularLocation>
</comment>
<keyword evidence="10" id="KW-1185">Reference proteome</keyword>
<keyword evidence="6 7" id="KW-0472">Membrane</keyword>